<dbReference type="InterPro" id="IPR001356">
    <property type="entry name" value="HD"/>
</dbReference>
<dbReference type="PROSITE" id="PS00027">
    <property type="entry name" value="HOMEOBOX_1"/>
    <property type="match status" value="1"/>
</dbReference>
<feature type="domain" description="Homeobox" evidence="7">
    <location>
        <begin position="49"/>
        <end position="109"/>
    </location>
</feature>
<evidence type="ECO:0000256" key="2">
    <source>
        <dbReference type="ARBA" id="ARBA00023125"/>
    </source>
</evidence>
<keyword evidence="8" id="KW-1185">Reference proteome</keyword>
<evidence type="ECO:0000313" key="8">
    <source>
        <dbReference type="Proteomes" id="UP000095287"/>
    </source>
</evidence>
<evidence type="ECO:0000256" key="1">
    <source>
        <dbReference type="ARBA" id="ARBA00004123"/>
    </source>
</evidence>
<accession>A0A1I7YNA1</accession>
<keyword evidence="2 5" id="KW-0238">DNA-binding</keyword>
<dbReference type="GO" id="GO:0000981">
    <property type="term" value="F:DNA-binding transcription factor activity, RNA polymerase II-specific"/>
    <property type="evidence" value="ECO:0007669"/>
    <property type="project" value="InterPro"/>
</dbReference>
<evidence type="ECO:0000256" key="3">
    <source>
        <dbReference type="ARBA" id="ARBA00023155"/>
    </source>
</evidence>
<dbReference type="InterPro" id="IPR050460">
    <property type="entry name" value="Distal-less_Homeobox_TF"/>
</dbReference>
<name>A0A1I7YNA1_9BILA</name>
<dbReference type="GO" id="GO:0003677">
    <property type="term" value="F:DNA binding"/>
    <property type="evidence" value="ECO:0007669"/>
    <property type="project" value="UniProtKB-UniRule"/>
</dbReference>
<organism evidence="8 9">
    <name type="scientific">Steinernema glaseri</name>
    <dbReference type="NCBI Taxonomy" id="37863"/>
    <lineage>
        <taxon>Eukaryota</taxon>
        <taxon>Metazoa</taxon>
        <taxon>Ecdysozoa</taxon>
        <taxon>Nematoda</taxon>
        <taxon>Chromadorea</taxon>
        <taxon>Rhabditida</taxon>
        <taxon>Tylenchina</taxon>
        <taxon>Panagrolaimomorpha</taxon>
        <taxon>Strongyloidoidea</taxon>
        <taxon>Steinernematidae</taxon>
        <taxon>Steinernema</taxon>
    </lineage>
</organism>
<feature type="DNA-binding region" description="Homeobox" evidence="5">
    <location>
        <begin position="51"/>
        <end position="110"/>
    </location>
</feature>
<dbReference type="AlphaFoldDB" id="A0A1I7YNA1"/>
<dbReference type="Gene3D" id="1.10.10.60">
    <property type="entry name" value="Homeodomain-like"/>
    <property type="match status" value="1"/>
</dbReference>
<reference evidence="9" key="1">
    <citation type="submission" date="2016-11" db="UniProtKB">
        <authorList>
            <consortium name="WormBaseParasite"/>
        </authorList>
    </citation>
    <scope>IDENTIFICATION</scope>
</reference>
<evidence type="ECO:0000256" key="6">
    <source>
        <dbReference type="RuleBase" id="RU000682"/>
    </source>
</evidence>
<protein>
    <submittedName>
        <fullName evidence="9">Homeobox domain-containing protein</fullName>
    </submittedName>
</protein>
<evidence type="ECO:0000256" key="4">
    <source>
        <dbReference type="ARBA" id="ARBA00023242"/>
    </source>
</evidence>
<sequence length="121" mass="14003">NDPSLLLCPSPASTAFYRELFKCVKCGRPARQLAYPVLIIPSFAARIHRRMNTIRAINPHEQLRILNRFFDANKYLTKETKELISRQTRLTTRQVKIWFQNQRYKTKKAGPATSRPSSPAS</sequence>
<evidence type="ECO:0000259" key="7">
    <source>
        <dbReference type="PROSITE" id="PS50071"/>
    </source>
</evidence>
<evidence type="ECO:0000256" key="5">
    <source>
        <dbReference type="PROSITE-ProRule" id="PRU00108"/>
    </source>
</evidence>
<dbReference type="SMART" id="SM00389">
    <property type="entry name" value="HOX"/>
    <property type="match status" value="1"/>
</dbReference>
<dbReference type="PROSITE" id="PS50071">
    <property type="entry name" value="HOMEOBOX_2"/>
    <property type="match status" value="1"/>
</dbReference>
<dbReference type="Pfam" id="PF00046">
    <property type="entry name" value="Homeodomain"/>
    <property type="match status" value="1"/>
</dbReference>
<dbReference type="PANTHER" id="PTHR24327">
    <property type="entry name" value="HOMEOBOX PROTEIN"/>
    <property type="match status" value="1"/>
</dbReference>
<keyword evidence="4 5" id="KW-0539">Nucleus</keyword>
<dbReference type="SUPFAM" id="SSF46689">
    <property type="entry name" value="Homeodomain-like"/>
    <property type="match status" value="1"/>
</dbReference>
<evidence type="ECO:0000313" key="9">
    <source>
        <dbReference type="WBParaSite" id="L893_g18140.t1"/>
    </source>
</evidence>
<dbReference type="WBParaSite" id="L893_g18140.t1">
    <property type="protein sequence ID" value="L893_g18140.t1"/>
    <property type="gene ID" value="L893_g18140"/>
</dbReference>
<comment type="subcellular location">
    <subcellularLocation>
        <location evidence="1 5 6">Nucleus</location>
    </subcellularLocation>
</comment>
<keyword evidence="3 5" id="KW-0371">Homeobox</keyword>
<dbReference type="InterPro" id="IPR009057">
    <property type="entry name" value="Homeodomain-like_sf"/>
</dbReference>
<dbReference type="CDD" id="cd00086">
    <property type="entry name" value="homeodomain"/>
    <property type="match status" value="1"/>
</dbReference>
<proteinExistence type="predicted"/>
<dbReference type="GO" id="GO:0005634">
    <property type="term" value="C:nucleus"/>
    <property type="evidence" value="ECO:0007669"/>
    <property type="project" value="UniProtKB-SubCell"/>
</dbReference>
<dbReference type="Proteomes" id="UP000095287">
    <property type="component" value="Unplaced"/>
</dbReference>
<dbReference type="InterPro" id="IPR017970">
    <property type="entry name" value="Homeobox_CS"/>
</dbReference>